<keyword evidence="4" id="KW-0812">Transmembrane</keyword>
<dbReference type="InterPro" id="IPR000884">
    <property type="entry name" value="TSP1_rpt"/>
</dbReference>
<dbReference type="InterPro" id="IPR044004">
    <property type="entry name" value="TSP1_spondin_dom"/>
</dbReference>
<evidence type="ECO:0000256" key="5">
    <source>
        <dbReference type="SAM" id="SignalP"/>
    </source>
</evidence>
<evidence type="ECO:0000256" key="1">
    <source>
        <dbReference type="ARBA" id="ARBA00022729"/>
    </source>
</evidence>
<feature type="domain" description="Spondin-like TSP1" evidence="6">
    <location>
        <begin position="1111"/>
        <end position="1164"/>
    </location>
</feature>
<dbReference type="Pfam" id="PF00090">
    <property type="entry name" value="TSP_1"/>
    <property type="match status" value="11"/>
</dbReference>
<proteinExistence type="predicted"/>
<evidence type="ECO:0000256" key="4">
    <source>
        <dbReference type="SAM" id="Phobius"/>
    </source>
</evidence>
<dbReference type="InterPro" id="IPR036383">
    <property type="entry name" value="TSP1_rpt_sf"/>
</dbReference>
<feature type="domain" description="Spondin-like TSP1" evidence="6">
    <location>
        <begin position="341"/>
        <end position="391"/>
    </location>
</feature>
<sequence length="1522" mass="165471">MHRCLAAALALAWARCAVATTGLTPFKDPRTCKGYEKQFKDCEGLPKCYECQPVDCDFAEWGEWFEAGGCTGVCFRQRGIAVSNNECGTPCSGLKQETKECLRPECYKEAEDCVLSDWGAWSTCGADFTAQKVRERSMIREPKFGGKECNGPTRETAPCGENPAVDCALTEWGQWTECSVSCGGGWHASMRRVHEAARLGGKPCEGVTRRTKPCNEQKCGETKDCLLGQWSDWSGCGLLGGVQKYRTRRVEQPSSYGGQACAEAVRETQGCPVAHADARPCEMSLWSSWAECSRSCDGGQTYRKRHIDHGPENGGQCVVESLHETKPCGSEPCSPPGANDCALAEWSEWTTCSAKCGTGISERNRKVLQPAKLGGKGCNSGLKETRGCVADKETCGATDCVWGVWEQWSACTCTCGGGTMRRERMIKVAPSNGGELCSPEDKSEIAVCNAQSCEMCVDGAWAQWEEWSSCSASCDKGFRSRHRDVAQHPNDCGQPVIGLEDEFEVCEATQPCVADTDCSLSEWTGWSACSSKCFGVAERQRHVIQYATGRGKTCHAAATKEVAQCNPGIGESSPVECGKPSPEPCMLGQWSEWGKCSAECNGGQKIRMRHILTPAKNEGEPCAGKLSETVPCGTQQCPNDCQDCLWDEWAEWGLCSKCGNQRYRHRNVRTMPNHCGKPCNMSAAKEVSSCHSTCEEVTFCAWSVWSSFSPCSAQCGPATRLRQRAMVTFAEAPESYIFQGPVSAACSGAQMEISACEHKPCGGEQDTVDCAFGAWAEWSAPTCTQLCERHRVIERMSQHGGALCEGQLVETKRCERDCTHAEDCKLSDWNEWGHCSSHEAQRYRSRSLAQEASNGGKECVGNLEETASCSEAPADIRSCQFSRWSEWGTCSMSCGGGLQTRERAVQDPAENGGAMCEGKLQELQMCNEFSCATTTAECVMGEWEAWTGCTNAHDGTKSRERKVLREPLNGGKACNGTLKELSSCNTGGTKCEVSEWTVWDECDKSCGGGQRFRHRQVTQNPEAGGEQCKESLMEIEGCNAEPCNRQDCAVSDWQAWGACTANCGTGQQARSRAVTQLPSDGGMGCNLGLNETRECRDAQGNPLAACPTVDCVWGLWSDWSSCSSNCEGGMRTRDRHIIQAPQKGGKSCTAWNKEETEPCNTQACQAKACIDGQWDEWEEWEPCDKTCDGGLTWRARKILAEANECGKPAVGDSRIYASCNAGVPCVKDVDCELSDWGLWSDCSKTCDGIMRRSRRIVATASGKGTACVGDLKQTAPCSPAMGEAAPTACMGAARMDCQLSEWQAWESCSVSCGGGQQSRSRELAKEAEGGGHCPQQALMQTQSCGNEACPDECMPVDCEWNEWSEWSACDKCGGEKRRFRHVAKVAHCGGTACDAGNSEEVTECTRKCHEQSYCAFGNWGTWSMCSATCGTGQHTRERHLQVTAEAEMRMLNDAAAQDSGLQAKYEQLRTETEALQRWHVQTLAVSFAAGLLSLMVGLAAVRAASRTRTGLSNQRDVEVTLE</sequence>
<keyword evidence="4" id="KW-0472">Membrane</keyword>
<evidence type="ECO:0000259" key="6">
    <source>
        <dbReference type="Pfam" id="PF19028"/>
    </source>
</evidence>
<protein>
    <recommendedName>
        <fullName evidence="6">Spondin-like TSP1 domain-containing protein</fullName>
    </recommendedName>
</protein>
<feature type="domain" description="Spondin-like TSP1" evidence="6">
    <location>
        <begin position="879"/>
        <end position="931"/>
    </location>
</feature>
<keyword evidence="3" id="KW-0325">Glycoprotein</keyword>
<reference evidence="7" key="1">
    <citation type="submission" date="2021-01" db="EMBL/GenBank/DDBJ databases">
        <authorList>
            <person name="Corre E."/>
            <person name="Pelletier E."/>
            <person name="Niang G."/>
            <person name="Scheremetjew M."/>
            <person name="Finn R."/>
            <person name="Kale V."/>
            <person name="Holt S."/>
            <person name="Cochrane G."/>
            <person name="Meng A."/>
            <person name="Brown T."/>
            <person name="Cohen L."/>
        </authorList>
    </citation>
    <scope>NUCLEOTIDE SEQUENCE</scope>
    <source>
        <strain evidence="7">OF101</strain>
    </source>
</reference>
<dbReference type="Gene3D" id="2.20.100.10">
    <property type="entry name" value="Thrombospondin type-1 (TSP1) repeat"/>
    <property type="match status" value="22"/>
</dbReference>
<keyword evidence="2" id="KW-1015">Disulfide bond</keyword>
<feature type="domain" description="Spondin-like TSP1" evidence="6">
    <location>
        <begin position="585"/>
        <end position="637"/>
    </location>
</feature>
<feature type="domain" description="Spondin-like TSP1" evidence="6">
    <location>
        <begin position="1048"/>
        <end position="1097"/>
    </location>
</feature>
<evidence type="ECO:0000256" key="3">
    <source>
        <dbReference type="ARBA" id="ARBA00023180"/>
    </source>
</evidence>
<feature type="domain" description="Spondin-like TSP1" evidence="6">
    <location>
        <begin position="1297"/>
        <end position="1349"/>
    </location>
</feature>
<accession>A0A7S1LSJ6</accession>
<dbReference type="SUPFAM" id="SSF82895">
    <property type="entry name" value="TSP-1 type 1 repeat"/>
    <property type="match status" value="21"/>
</dbReference>
<dbReference type="SMART" id="SM00209">
    <property type="entry name" value="TSP1"/>
    <property type="match status" value="24"/>
</dbReference>
<name>A0A7S1LSJ6_ALECA</name>
<keyword evidence="4" id="KW-1133">Transmembrane helix</keyword>
<feature type="domain" description="Spondin-like TSP1" evidence="6">
    <location>
        <begin position="991"/>
        <end position="1043"/>
    </location>
</feature>
<organism evidence="7">
    <name type="scientific">Alexandrium catenella</name>
    <name type="common">Red tide dinoflagellate</name>
    <name type="synonym">Gonyaulax catenella</name>
    <dbReference type="NCBI Taxonomy" id="2925"/>
    <lineage>
        <taxon>Eukaryota</taxon>
        <taxon>Sar</taxon>
        <taxon>Alveolata</taxon>
        <taxon>Dinophyceae</taxon>
        <taxon>Gonyaulacales</taxon>
        <taxon>Pyrocystaceae</taxon>
        <taxon>Alexandrium</taxon>
    </lineage>
</organism>
<feature type="domain" description="Spondin-like TSP1" evidence="6">
    <location>
        <begin position="1231"/>
        <end position="1278"/>
    </location>
</feature>
<evidence type="ECO:0000256" key="2">
    <source>
        <dbReference type="ARBA" id="ARBA00023157"/>
    </source>
</evidence>
<keyword evidence="1 5" id="KW-0732">Signal</keyword>
<feature type="signal peptide" evidence="5">
    <location>
        <begin position="1"/>
        <end position="19"/>
    </location>
</feature>
<feature type="domain" description="Spondin-like TSP1" evidence="6">
    <location>
        <begin position="400"/>
        <end position="453"/>
    </location>
</feature>
<dbReference type="InterPro" id="IPR039942">
    <property type="entry name" value="SBSPO"/>
</dbReference>
<feature type="transmembrane region" description="Helical" evidence="4">
    <location>
        <begin position="1478"/>
        <end position="1501"/>
    </location>
</feature>
<dbReference type="PROSITE" id="PS50092">
    <property type="entry name" value="TSP1"/>
    <property type="match status" value="24"/>
</dbReference>
<dbReference type="Pfam" id="PF19028">
    <property type="entry name" value="TSP1_spondin"/>
    <property type="match status" value="9"/>
</dbReference>
<dbReference type="EMBL" id="HBGE01020502">
    <property type="protein sequence ID" value="CAD9110880.1"/>
    <property type="molecule type" value="Transcribed_RNA"/>
</dbReference>
<dbReference type="PANTHER" id="PTHR20920:SF5">
    <property type="entry name" value="SMB DOMAIN-CONTAINING PROTEIN"/>
    <property type="match status" value="1"/>
</dbReference>
<feature type="chain" id="PRO_5031027685" description="Spondin-like TSP1 domain-containing protein" evidence="5">
    <location>
        <begin position="20"/>
        <end position="1522"/>
    </location>
</feature>
<evidence type="ECO:0000313" key="7">
    <source>
        <dbReference type="EMBL" id="CAD9110880.1"/>
    </source>
</evidence>
<dbReference type="PANTHER" id="PTHR20920">
    <property type="entry name" value="RPE-SPONDIN"/>
    <property type="match status" value="1"/>
</dbReference>
<gene>
    <name evidence="7" type="ORF">ACAT0790_LOCUS12349</name>
</gene>